<evidence type="ECO:0000256" key="1">
    <source>
        <dbReference type="SAM" id="SignalP"/>
    </source>
</evidence>
<name>A0ABU2YDT0_9FLAO</name>
<gene>
    <name evidence="2" type="ORF">RM538_04275</name>
</gene>
<reference evidence="2 3" key="1">
    <citation type="submission" date="2023-09" db="EMBL/GenBank/DDBJ databases">
        <authorList>
            <person name="Rey-Velasco X."/>
        </authorList>
    </citation>
    <scope>NUCLEOTIDE SEQUENCE [LARGE SCALE GENOMIC DNA]</scope>
    <source>
        <strain evidence="2 3">W242</strain>
    </source>
</reference>
<evidence type="ECO:0000313" key="3">
    <source>
        <dbReference type="Proteomes" id="UP001254488"/>
    </source>
</evidence>
<feature type="chain" id="PRO_5045331773" evidence="1">
    <location>
        <begin position="20"/>
        <end position="234"/>
    </location>
</feature>
<keyword evidence="3" id="KW-1185">Reference proteome</keyword>
<evidence type="ECO:0000313" key="2">
    <source>
        <dbReference type="EMBL" id="MDT0555208.1"/>
    </source>
</evidence>
<feature type="signal peptide" evidence="1">
    <location>
        <begin position="1"/>
        <end position="19"/>
    </location>
</feature>
<organism evidence="2 3">
    <name type="scientific">Patiriisocius hiemis</name>
    <dbReference type="NCBI Taxonomy" id="3075604"/>
    <lineage>
        <taxon>Bacteria</taxon>
        <taxon>Pseudomonadati</taxon>
        <taxon>Bacteroidota</taxon>
        <taxon>Flavobacteriia</taxon>
        <taxon>Flavobacteriales</taxon>
        <taxon>Flavobacteriaceae</taxon>
        <taxon>Patiriisocius</taxon>
    </lineage>
</organism>
<dbReference type="Proteomes" id="UP001254488">
    <property type="component" value="Unassembled WGS sequence"/>
</dbReference>
<dbReference type="EMBL" id="JAVRHZ010000002">
    <property type="protein sequence ID" value="MDT0555208.1"/>
    <property type="molecule type" value="Genomic_DNA"/>
</dbReference>
<sequence>MKKFLLLFLIIALANNSYSQLDVSGGGAAEAIWTQNYNKQLIGDVEISAIEGSPYVTEAFLPGKIYSGGKVQNQNVLLRYNIYNDLIEVEDPSKGTKGPHNSVLRSSRIWVEIAGKKYVYMDNFRDDNHTDGSYLVLLKKDENFNLYKKHNAKLNEARKARNSYERDKPASFTQNVSYYFLDNSNNEFIEVPDRKSKAIKKMESLKKGSKSFIAKNKLDLEDENDMITLFNFVK</sequence>
<dbReference type="RefSeq" id="WP_311332167.1">
    <property type="nucleotide sequence ID" value="NZ_JAVRHZ010000002.1"/>
</dbReference>
<proteinExistence type="predicted"/>
<protein>
    <submittedName>
        <fullName evidence="2">Uncharacterized protein</fullName>
    </submittedName>
</protein>
<comment type="caution">
    <text evidence="2">The sequence shown here is derived from an EMBL/GenBank/DDBJ whole genome shotgun (WGS) entry which is preliminary data.</text>
</comment>
<accession>A0ABU2YDT0</accession>
<keyword evidence="1" id="KW-0732">Signal</keyword>